<dbReference type="Pfam" id="PF20150">
    <property type="entry name" value="2EXR"/>
    <property type="match status" value="1"/>
</dbReference>
<evidence type="ECO:0000259" key="2">
    <source>
        <dbReference type="Pfam" id="PF20150"/>
    </source>
</evidence>
<keyword evidence="4" id="KW-1185">Reference proteome</keyword>
<accession>A0A135TBI2</accession>
<dbReference type="InterPro" id="IPR045518">
    <property type="entry name" value="2EXR"/>
</dbReference>
<dbReference type="AlphaFoldDB" id="A0A135TBI2"/>
<evidence type="ECO:0000256" key="1">
    <source>
        <dbReference type="SAM" id="MobiDB-lite"/>
    </source>
</evidence>
<sequence length="236" mass="26370">MASFGPFSRLPLELRQRIWELSMEPRHVLIGKCEYLHAQSSPPAVLQACAESRSHLRGHYTQEARCGRSGSSASRAMVNYDIDTVCMTAFDITIWSSAKDAPIKYLALESRDSEAFFWNTSGAVRDITTLEHLEIHPTPGSWPERKKALLLQDWISQLEVWYTPCPPAPFRTKIISPWPDVDIPEVGADNFDEISRAWDRTMGWASDGSSEADEPFPDAPPHGQAEAEQGTGVQAL</sequence>
<name>A0A135TBI2_9PEZI</name>
<proteinExistence type="predicted"/>
<evidence type="ECO:0000313" key="3">
    <source>
        <dbReference type="EMBL" id="KXH45533.1"/>
    </source>
</evidence>
<dbReference type="PANTHER" id="PTHR35910:SF1">
    <property type="entry name" value="2EXR DOMAIN-CONTAINING PROTEIN"/>
    <property type="match status" value="1"/>
</dbReference>
<dbReference type="EMBL" id="JFBX01000218">
    <property type="protein sequence ID" value="KXH45533.1"/>
    <property type="molecule type" value="Genomic_DNA"/>
</dbReference>
<feature type="domain" description="2EXR" evidence="2">
    <location>
        <begin position="4"/>
        <end position="85"/>
    </location>
</feature>
<comment type="caution">
    <text evidence="3">The sequence shown here is derived from an EMBL/GenBank/DDBJ whole genome shotgun (WGS) entry which is preliminary data.</text>
</comment>
<protein>
    <recommendedName>
        <fullName evidence="2">2EXR domain-containing protein</fullName>
    </recommendedName>
</protein>
<organism evidence="3 4">
    <name type="scientific">Colletotrichum simmondsii</name>
    <dbReference type="NCBI Taxonomy" id="703756"/>
    <lineage>
        <taxon>Eukaryota</taxon>
        <taxon>Fungi</taxon>
        <taxon>Dikarya</taxon>
        <taxon>Ascomycota</taxon>
        <taxon>Pezizomycotina</taxon>
        <taxon>Sordariomycetes</taxon>
        <taxon>Hypocreomycetidae</taxon>
        <taxon>Glomerellales</taxon>
        <taxon>Glomerellaceae</taxon>
        <taxon>Colletotrichum</taxon>
        <taxon>Colletotrichum acutatum species complex</taxon>
    </lineage>
</organism>
<dbReference type="Proteomes" id="UP000070328">
    <property type="component" value="Unassembled WGS sequence"/>
</dbReference>
<gene>
    <name evidence="3" type="ORF">CSIM01_13830</name>
</gene>
<reference evidence="3 4" key="1">
    <citation type="submission" date="2014-02" db="EMBL/GenBank/DDBJ databases">
        <title>The genome sequence of Colletotrichum simmondsii CBS122122.</title>
        <authorList>
            <person name="Baroncelli R."/>
            <person name="Thon M.R."/>
        </authorList>
    </citation>
    <scope>NUCLEOTIDE SEQUENCE [LARGE SCALE GENOMIC DNA]</scope>
    <source>
        <strain evidence="3 4">CBS122122</strain>
    </source>
</reference>
<dbReference type="OrthoDB" id="3473305at2759"/>
<dbReference type="PANTHER" id="PTHR35910">
    <property type="entry name" value="2EXR DOMAIN-CONTAINING PROTEIN"/>
    <property type="match status" value="1"/>
</dbReference>
<feature type="region of interest" description="Disordered" evidence="1">
    <location>
        <begin position="203"/>
        <end position="236"/>
    </location>
</feature>
<evidence type="ECO:0000313" key="4">
    <source>
        <dbReference type="Proteomes" id="UP000070328"/>
    </source>
</evidence>